<feature type="chain" id="PRO_5044849817" description="Protein kinase domain-containing protein" evidence="2">
    <location>
        <begin position="31"/>
        <end position="342"/>
    </location>
</feature>
<dbReference type="AlphaFoldDB" id="A0ABD3S9T5"/>
<dbReference type="PANTHER" id="PTHR48007:SF77">
    <property type="entry name" value="PROTEIN KINASE DOMAIN-CONTAINING PROTEIN"/>
    <property type="match status" value="1"/>
</dbReference>
<dbReference type="Pfam" id="PF07714">
    <property type="entry name" value="PK_Tyr_Ser-Thr"/>
    <property type="match status" value="1"/>
</dbReference>
<reference evidence="4 5" key="1">
    <citation type="submission" date="2024-12" db="EMBL/GenBank/DDBJ databases">
        <title>The unique morphological basis and parallel evolutionary history of personate flowers in Penstemon.</title>
        <authorList>
            <person name="Depatie T.H."/>
            <person name="Wessinger C.A."/>
        </authorList>
    </citation>
    <scope>NUCLEOTIDE SEQUENCE [LARGE SCALE GENOMIC DNA]</scope>
    <source>
        <strain evidence="4">WTNN_2</strain>
        <tissue evidence="4">Leaf</tissue>
    </source>
</reference>
<evidence type="ECO:0000313" key="4">
    <source>
        <dbReference type="EMBL" id="KAL3821098.1"/>
    </source>
</evidence>
<protein>
    <recommendedName>
        <fullName evidence="3">Protein kinase domain-containing protein</fullName>
    </recommendedName>
</protein>
<proteinExistence type="predicted"/>
<gene>
    <name evidence="4" type="ORF">ACJIZ3_007003</name>
</gene>
<keyword evidence="1" id="KW-0812">Transmembrane</keyword>
<dbReference type="PROSITE" id="PS50011">
    <property type="entry name" value="PROTEIN_KINASE_DOM"/>
    <property type="match status" value="1"/>
</dbReference>
<organism evidence="4 5">
    <name type="scientific">Penstemon smallii</name>
    <dbReference type="NCBI Taxonomy" id="265156"/>
    <lineage>
        <taxon>Eukaryota</taxon>
        <taxon>Viridiplantae</taxon>
        <taxon>Streptophyta</taxon>
        <taxon>Embryophyta</taxon>
        <taxon>Tracheophyta</taxon>
        <taxon>Spermatophyta</taxon>
        <taxon>Magnoliopsida</taxon>
        <taxon>eudicotyledons</taxon>
        <taxon>Gunneridae</taxon>
        <taxon>Pentapetalae</taxon>
        <taxon>asterids</taxon>
        <taxon>lamiids</taxon>
        <taxon>Lamiales</taxon>
        <taxon>Plantaginaceae</taxon>
        <taxon>Cheloneae</taxon>
        <taxon>Penstemon</taxon>
    </lineage>
</organism>
<dbReference type="InterPro" id="IPR001245">
    <property type="entry name" value="Ser-Thr/Tyr_kinase_cat_dom"/>
</dbReference>
<sequence length="342" mass="38881">MFSTTRASMLLLKLLVSFASIAIGPELSEAATFYNAVPPDSSISSSADRSDPSQYHKSYSKWEIYVVLVLGISVLLLIILFLHTNNVRQRTKDKEVLKKLTQSPPIEALEEAIVNNIPEETRSELVFFVEQEEWFDLDELLDGAADLRTQGFCSSLYMVQLKNKNNSVFAVKRLKKLKASFEEFGFTMKKIGNLRHSNILPLVGNEEPLISEYGYAKFIEQSRSACLFYNGYAAPEKMLTEQADVYSFGVILLELLTGKNVEKSGLDLPKWVRAMVREEWTGEVFDKDVVKVQMYAFPLLNVSLKCVEIEPEERPRIAEVLEKIEELFNDQECNLSFESINA</sequence>
<dbReference type="Gene3D" id="3.30.200.20">
    <property type="entry name" value="Phosphorylase Kinase, domain 1"/>
    <property type="match status" value="1"/>
</dbReference>
<dbReference type="SUPFAM" id="SSF56112">
    <property type="entry name" value="Protein kinase-like (PK-like)"/>
    <property type="match status" value="1"/>
</dbReference>
<feature type="transmembrane region" description="Helical" evidence="1">
    <location>
        <begin position="62"/>
        <end position="82"/>
    </location>
</feature>
<evidence type="ECO:0000256" key="2">
    <source>
        <dbReference type="SAM" id="SignalP"/>
    </source>
</evidence>
<feature type="domain" description="Protein kinase" evidence="3">
    <location>
        <begin position="1"/>
        <end position="328"/>
    </location>
</feature>
<dbReference type="PANTHER" id="PTHR48007">
    <property type="entry name" value="LEUCINE-RICH REPEAT RECEPTOR-LIKE PROTEIN KINASE PXC1"/>
    <property type="match status" value="1"/>
</dbReference>
<name>A0ABD3S9T5_9LAMI</name>
<evidence type="ECO:0000259" key="3">
    <source>
        <dbReference type="PROSITE" id="PS50011"/>
    </source>
</evidence>
<dbReference type="InterPro" id="IPR046959">
    <property type="entry name" value="PRK1-6/SRF4-like"/>
</dbReference>
<dbReference type="EMBL" id="JBJXBP010000007">
    <property type="protein sequence ID" value="KAL3821098.1"/>
    <property type="molecule type" value="Genomic_DNA"/>
</dbReference>
<feature type="signal peptide" evidence="2">
    <location>
        <begin position="1"/>
        <end position="30"/>
    </location>
</feature>
<keyword evidence="1" id="KW-0472">Membrane</keyword>
<dbReference type="InterPro" id="IPR000719">
    <property type="entry name" value="Prot_kinase_dom"/>
</dbReference>
<dbReference type="Gene3D" id="1.10.510.10">
    <property type="entry name" value="Transferase(Phosphotransferase) domain 1"/>
    <property type="match status" value="1"/>
</dbReference>
<accession>A0ABD3S9T5</accession>
<keyword evidence="1" id="KW-1133">Transmembrane helix</keyword>
<dbReference type="InterPro" id="IPR011009">
    <property type="entry name" value="Kinase-like_dom_sf"/>
</dbReference>
<dbReference type="Proteomes" id="UP001634393">
    <property type="component" value="Unassembled WGS sequence"/>
</dbReference>
<evidence type="ECO:0000313" key="5">
    <source>
        <dbReference type="Proteomes" id="UP001634393"/>
    </source>
</evidence>
<keyword evidence="2" id="KW-0732">Signal</keyword>
<comment type="caution">
    <text evidence="4">The sequence shown here is derived from an EMBL/GenBank/DDBJ whole genome shotgun (WGS) entry which is preliminary data.</text>
</comment>
<evidence type="ECO:0000256" key="1">
    <source>
        <dbReference type="SAM" id="Phobius"/>
    </source>
</evidence>
<keyword evidence="5" id="KW-1185">Reference proteome</keyword>